<dbReference type="Gene3D" id="1.10.443.10">
    <property type="entry name" value="Intergrase catalytic core"/>
    <property type="match status" value="1"/>
</dbReference>
<dbReference type="EMBL" id="CP031337">
    <property type="protein sequence ID" value="AXK40179.1"/>
    <property type="molecule type" value="Genomic_DNA"/>
</dbReference>
<accession>A0A345Y8C7</accession>
<dbReference type="GO" id="GO:0015074">
    <property type="term" value="P:DNA integration"/>
    <property type="evidence" value="ECO:0007669"/>
    <property type="project" value="InterPro"/>
</dbReference>
<dbReference type="OrthoDB" id="2077978at2"/>
<dbReference type="InterPro" id="IPR013762">
    <property type="entry name" value="Integrase-like_cat_sf"/>
</dbReference>
<evidence type="ECO:0008006" key="3">
    <source>
        <dbReference type="Google" id="ProtNLM"/>
    </source>
</evidence>
<gene>
    <name evidence="1" type="ORF">DWG20_12405</name>
</gene>
<dbReference type="GO" id="GO:0006310">
    <property type="term" value="P:DNA recombination"/>
    <property type="evidence" value="ECO:0007669"/>
    <property type="project" value="InterPro"/>
</dbReference>
<evidence type="ECO:0000313" key="1">
    <source>
        <dbReference type="EMBL" id="AXK40179.1"/>
    </source>
</evidence>
<dbReference type="Proteomes" id="UP000254537">
    <property type="component" value="Chromosome"/>
</dbReference>
<reference evidence="1 2" key="1">
    <citation type="submission" date="2018-07" db="EMBL/GenBank/DDBJ databases">
        <title>Crenobacter cavernae sp. nov., isolated from a karst cave.</title>
        <authorList>
            <person name="Zhu H."/>
        </authorList>
    </citation>
    <scope>NUCLEOTIDE SEQUENCE [LARGE SCALE GENOMIC DNA]</scope>
    <source>
        <strain evidence="1 2">K1W11S-77</strain>
    </source>
</reference>
<evidence type="ECO:0000313" key="2">
    <source>
        <dbReference type="Proteomes" id="UP000254537"/>
    </source>
</evidence>
<proteinExistence type="predicted"/>
<dbReference type="Pfam" id="PF13009">
    <property type="entry name" value="Integrase_2"/>
    <property type="match status" value="2"/>
</dbReference>
<dbReference type="RefSeq" id="WP_115434109.1">
    <property type="nucleotide sequence ID" value="NZ_CP031337.1"/>
</dbReference>
<dbReference type="GO" id="GO:0003677">
    <property type="term" value="F:DNA binding"/>
    <property type="evidence" value="ECO:0007669"/>
    <property type="project" value="InterPro"/>
</dbReference>
<organism evidence="1 2">
    <name type="scientific">Crenobacter cavernae</name>
    <dbReference type="NCBI Taxonomy" id="2290923"/>
    <lineage>
        <taxon>Bacteria</taxon>
        <taxon>Pseudomonadati</taxon>
        <taxon>Pseudomonadota</taxon>
        <taxon>Betaproteobacteria</taxon>
        <taxon>Neisseriales</taxon>
        <taxon>Neisseriaceae</taxon>
        <taxon>Crenobacter</taxon>
    </lineage>
</organism>
<sequence>MVKKTRGAKIRGTTLNFDPKFRFLLTLDPGFEAWRQLAAEWWPQQKRASAKLTALAAFFIRYLHGQDLDKLPLAVFRQGSAQHDLWATLELGRLLGREGTKQHDTISDFLEWVLRSHLAEVDADGHRVVPAHLRNPFPRLRPQVTGKGADLSFAHVRALDSRMADWCDLADEWLGEQRQNVQGKRASLDKFFVTYIAGLNLPRNPIRFLHREERLPDFSETWVSSKVKGAIGALSMTDVQAINAVADFLDWVLATKLSIADEHGYRLVPPELHNPVKRFSHRGLAAPTESVRAALSIRYIKELRHMLAEGPYFRDWGWAQQAMQGGNSGGTWFVVDPKLVNRADPDCVWRERETTKYEQDRKGWPAVVTELWSPVRAVALYLKLELPLRTFQVRMLDSGEADTWRYVHGLEGGSFIRNDSPLATGSEARPYQRGVFHRSQREVGAGLFINTNKTADINKAENHKGYVVPWAHEAALYWLEKLRNWQERYNPIAEPMPWRDLEYKQFGGTPPHPEVLEARGTACFLFRDAAADGADRAKPLTANALDRIWYLLLARLEEKCRARSETLDDGTPIQFINPDSDSATHYPLHALRVSLISYLVLDLQLPLPVVSKFIAGHARIIMTLYYTKFGQAYMREVLAEAESKQLQADQQNHARFLMDATLEQVSQRFASLSEDALRAAIGHQSAATFVFEDKGICPVGSGMCDVGGEPLNDSVKPVYGPVPGYPQERNCVRCRFFLTGPAFLPGLQAHFNTLSYEAQERSERHNDLHEEVTLMENRRADCERDGRPFSEARELQRLSQRYEAEAEAMGTLVNDLQATYHLIGRSLEILKQAEKDGVQLVAVGELNDLETAFIETPSELHQIEVLCENAVIYPEIDARKPALRRAQILDLMLEFNNMPPVFFRLTPKQQLAAGNAVMKLIQSRTGSLKGALDYVEGLRRLRELGIVDDTWDAIAEVVAGTPARDIINTARTQRALPNRAGDDHAS</sequence>
<dbReference type="InterPro" id="IPR024965">
    <property type="entry name" value="Putative_integrase"/>
</dbReference>
<protein>
    <recommendedName>
        <fullName evidence="3">Integrase</fullName>
    </recommendedName>
</protein>
<dbReference type="KEGG" id="ccah:DWG20_12405"/>
<dbReference type="AlphaFoldDB" id="A0A345Y8C7"/>
<name>A0A345Y8C7_9NEIS</name>